<sequence length="112" mass="12464">MERGGSRQRRSPVLARPNTAKRHLQQQRANAADKKVVIPNYFGVEAFFVLACLTVSLLILPLVLPPLPPPPSLLLFVPVPQFVLQQAPKELCCLDSFCHCNTIRLSQMATQC</sequence>
<feature type="compositionally biased region" description="Basic residues" evidence="13">
    <location>
        <begin position="1"/>
        <end position="10"/>
    </location>
</feature>
<evidence type="ECO:0000256" key="7">
    <source>
        <dbReference type="ARBA" id="ARBA00022490"/>
    </source>
</evidence>
<keyword evidence="7" id="KW-0963">Cytoplasm</keyword>
<evidence type="ECO:0000256" key="12">
    <source>
        <dbReference type="ARBA" id="ARBA00023242"/>
    </source>
</evidence>
<evidence type="ECO:0000256" key="5">
    <source>
        <dbReference type="ARBA" id="ARBA00006891"/>
    </source>
</evidence>
<proteinExistence type="inferred from homology"/>
<accession>M8CLS8</accession>
<evidence type="ECO:0000256" key="6">
    <source>
        <dbReference type="ARBA" id="ARBA00022473"/>
    </source>
</evidence>
<evidence type="ECO:0000256" key="11">
    <source>
        <dbReference type="ARBA" id="ARBA00023136"/>
    </source>
</evidence>
<dbReference type="PANTHER" id="PTHR36023">
    <property type="entry name" value="ARGOS-LIKE PROTEIN"/>
    <property type="match status" value="1"/>
</dbReference>
<evidence type="ECO:0000256" key="4">
    <source>
        <dbReference type="ARBA" id="ARBA00004496"/>
    </source>
</evidence>
<keyword evidence="8 14" id="KW-0812">Transmembrane</keyword>
<evidence type="ECO:0000256" key="9">
    <source>
        <dbReference type="ARBA" id="ARBA00022824"/>
    </source>
</evidence>
<feature type="region of interest" description="Disordered" evidence="13">
    <location>
        <begin position="1"/>
        <end position="26"/>
    </location>
</feature>
<dbReference type="AlphaFoldDB" id="M8CLS8"/>
<keyword evidence="12" id="KW-0539">Nucleus</keyword>
<dbReference type="PANTHER" id="PTHR36023:SF3">
    <property type="entry name" value="ARGOS-LIKE PROTEIN"/>
    <property type="match status" value="1"/>
</dbReference>
<evidence type="ECO:0000256" key="8">
    <source>
        <dbReference type="ARBA" id="ARBA00022692"/>
    </source>
</evidence>
<dbReference type="GO" id="GO:0046622">
    <property type="term" value="P:positive regulation of organ growth"/>
    <property type="evidence" value="ECO:0007669"/>
    <property type="project" value="InterPro"/>
</dbReference>
<dbReference type="GO" id="GO:0005783">
    <property type="term" value="C:endoplasmic reticulum"/>
    <property type="evidence" value="ECO:0007669"/>
    <property type="project" value="UniProtKB-SubCell"/>
</dbReference>
<reference evidence="15" key="1">
    <citation type="submission" date="2015-06" db="UniProtKB">
        <authorList>
            <consortium name="EnsemblPlants"/>
        </authorList>
    </citation>
    <scope>IDENTIFICATION</scope>
</reference>
<comment type="subcellular location">
    <subcellularLocation>
        <location evidence="4">Cytoplasm</location>
    </subcellularLocation>
    <subcellularLocation>
        <location evidence="3">Endoplasmic reticulum</location>
    </subcellularLocation>
    <subcellularLocation>
        <location evidence="2">Membrane</location>
        <topology evidence="2">Multi-pass membrane protein</topology>
    </subcellularLocation>
    <subcellularLocation>
        <location evidence="1">Nucleus</location>
    </subcellularLocation>
</comment>
<keyword evidence="11 14" id="KW-0472">Membrane</keyword>
<comment type="similarity">
    <text evidence="5">Belongs to the plant organ size related (OSR) protein family.</text>
</comment>
<evidence type="ECO:0000256" key="14">
    <source>
        <dbReference type="SAM" id="Phobius"/>
    </source>
</evidence>
<protein>
    <submittedName>
        <fullName evidence="15">Uncharacterized protein</fullName>
    </submittedName>
</protein>
<dbReference type="GO" id="GO:0016020">
    <property type="term" value="C:membrane"/>
    <property type="evidence" value="ECO:0007669"/>
    <property type="project" value="UniProtKB-SubCell"/>
</dbReference>
<keyword evidence="6" id="KW-0217">Developmental protein</keyword>
<dbReference type="GO" id="GO:0009725">
    <property type="term" value="P:response to hormone"/>
    <property type="evidence" value="ECO:0007669"/>
    <property type="project" value="UniProtKB-ARBA"/>
</dbReference>
<evidence type="ECO:0000256" key="3">
    <source>
        <dbReference type="ARBA" id="ARBA00004240"/>
    </source>
</evidence>
<dbReference type="InterPro" id="IPR037468">
    <property type="entry name" value="ARGOS/ARL/OSR1"/>
</dbReference>
<organism evidence="15">
    <name type="scientific">Aegilops tauschii</name>
    <name type="common">Tausch's goatgrass</name>
    <name type="synonym">Aegilops squarrosa</name>
    <dbReference type="NCBI Taxonomy" id="37682"/>
    <lineage>
        <taxon>Eukaryota</taxon>
        <taxon>Viridiplantae</taxon>
        <taxon>Streptophyta</taxon>
        <taxon>Embryophyta</taxon>
        <taxon>Tracheophyta</taxon>
        <taxon>Spermatophyta</taxon>
        <taxon>Magnoliopsida</taxon>
        <taxon>Liliopsida</taxon>
        <taxon>Poales</taxon>
        <taxon>Poaceae</taxon>
        <taxon>BOP clade</taxon>
        <taxon>Pooideae</taxon>
        <taxon>Triticodae</taxon>
        <taxon>Triticeae</taxon>
        <taxon>Triticinae</taxon>
        <taxon>Aegilops</taxon>
    </lineage>
</organism>
<keyword evidence="9" id="KW-0256">Endoplasmic reticulum</keyword>
<dbReference type="EnsemblPlants" id="EMT24391">
    <property type="protein sequence ID" value="EMT24391"/>
    <property type="gene ID" value="F775_07940"/>
</dbReference>
<feature type="transmembrane region" description="Helical" evidence="14">
    <location>
        <begin position="42"/>
        <end position="64"/>
    </location>
</feature>
<evidence type="ECO:0000256" key="2">
    <source>
        <dbReference type="ARBA" id="ARBA00004141"/>
    </source>
</evidence>
<keyword evidence="10 14" id="KW-1133">Transmembrane helix</keyword>
<evidence type="ECO:0000256" key="13">
    <source>
        <dbReference type="SAM" id="MobiDB-lite"/>
    </source>
</evidence>
<dbReference type="GO" id="GO:0005634">
    <property type="term" value="C:nucleus"/>
    <property type="evidence" value="ECO:0007669"/>
    <property type="project" value="UniProtKB-SubCell"/>
</dbReference>
<evidence type="ECO:0000256" key="10">
    <source>
        <dbReference type="ARBA" id="ARBA00022989"/>
    </source>
</evidence>
<evidence type="ECO:0000313" key="15">
    <source>
        <dbReference type="EnsemblPlants" id="EMT24391"/>
    </source>
</evidence>
<name>M8CLS8_AEGTA</name>
<evidence type="ECO:0000256" key="1">
    <source>
        <dbReference type="ARBA" id="ARBA00004123"/>
    </source>
</evidence>